<proteinExistence type="predicted"/>
<dbReference type="EMBL" id="BARS01037350">
    <property type="protein sequence ID" value="GAG25323.1"/>
    <property type="molecule type" value="Genomic_DNA"/>
</dbReference>
<sequence>GSQKKPKATVAGKKRKDATYKKLRKERRSHNWDKKKHGIFYRKYLRAVDTLPDYMKDNLKTMPNNKGYRWRGVGFYGLQKPIKDEPLILFEKRRGVLKICKYYKDRAEIYEKKDGTTNLVEKKYKKKVFDIPMPPGGSPIEYETSPQRHNNRGRRNNDRRNGRRGGRNNNNRRNRTKSKSRNLKGWG</sequence>
<feature type="region of interest" description="Disordered" evidence="1">
    <location>
        <begin position="1"/>
        <end position="28"/>
    </location>
</feature>
<gene>
    <name evidence="2" type="ORF">S01H1_57283</name>
</gene>
<dbReference type="AlphaFoldDB" id="X0WLD0"/>
<evidence type="ECO:0000256" key="1">
    <source>
        <dbReference type="SAM" id="MobiDB-lite"/>
    </source>
</evidence>
<feature type="region of interest" description="Disordered" evidence="1">
    <location>
        <begin position="130"/>
        <end position="187"/>
    </location>
</feature>
<feature type="compositionally biased region" description="Basic residues" evidence="1">
    <location>
        <begin position="161"/>
        <end position="187"/>
    </location>
</feature>
<comment type="caution">
    <text evidence="2">The sequence shown here is derived from an EMBL/GenBank/DDBJ whole genome shotgun (WGS) entry which is preliminary data.</text>
</comment>
<reference evidence="2" key="1">
    <citation type="journal article" date="2014" name="Front. Microbiol.">
        <title>High frequency of phylogenetically diverse reductive dehalogenase-homologous genes in deep subseafloor sedimentary metagenomes.</title>
        <authorList>
            <person name="Kawai M."/>
            <person name="Futagami T."/>
            <person name="Toyoda A."/>
            <person name="Takaki Y."/>
            <person name="Nishi S."/>
            <person name="Hori S."/>
            <person name="Arai W."/>
            <person name="Tsubouchi T."/>
            <person name="Morono Y."/>
            <person name="Uchiyama I."/>
            <person name="Ito T."/>
            <person name="Fujiyama A."/>
            <person name="Inagaki F."/>
            <person name="Takami H."/>
        </authorList>
    </citation>
    <scope>NUCLEOTIDE SEQUENCE</scope>
    <source>
        <strain evidence="2">Expedition CK06-06</strain>
    </source>
</reference>
<accession>X0WLD0</accession>
<organism evidence="2">
    <name type="scientific">marine sediment metagenome</name>
    <dbReference type="NCBI Taxonomy" id="412755"/>
    <lineage>
        <taxon>unclassified sequences</taxon>
        <taxon>metagenomes</taxon>
        <taxon>ecological metagenomes</taxon>
    </lineage>
</organism>
<name>X0WLD0_9ZZZZ</name>
<evidence type="ECO:0000313" key="2">
    <source>
        <dbReference type="EMBL" id="GAG25323.1"/>
    </source>
</evidence>
<protein>
    <submittedName>
        <fullName evidence="2">Uncharacterized protein</fullName>
    </submittedName>
</protein>
<feature type="non-terminal residue" evidence="2">
    <location>
        <position position="1"/>
    </location>
</feature>